<comment type="caution">
    <text evidence="10">Lacks conserved residue(s) required for the propagation of feature annotation.</text>
</comment>
<feature type="transmembrane region" description="Helical" evidence="10">
    <location>
        <begin position="86"/>
        <end position="105"/>
    </location>
</feature>
<dbReference type="FunCoup" id="A0A316VBH1">
    <property type="interactions" value="307"/>
</dbReference>
<dbReference type="InParanoid" id="A0A316VBH1"/>
<feature type="transmembrane region" description="Helical" evidence="10">
    <location>
        <begin position="6"/>
        <end position="25"/>
    </location>
</feature>
<dbReference type="PANTHER" id="PTHR13117">
    <property type="entry name" value="ENDOPLASMIC RETICULUM MULTISPAN TRANSMEMBRANE PROTEIN-RELATED"/>
    <property type="match status" value="1"/>
</dbReference>
<dbReference type="RefSeq" id="XP_025353885.1">
    <property type="nucleotide sequence ID" value="XM_025495915.1"/>
</dbReference>
<evidence type="ECO:0000256" key="4">
    <source>
        <dbReference type="ARBA" id="ARBA00022692"/>
    </source>
</evidence>
<proteinExistence type="inferred from homology"/>
<keyword evidence="12" id="KW-1185">Reference proteome</keyword>
<dbReference type="GO" id="GO:0005789">
    <property type="term" value="C:endoplasmic reticulum membrane"/>
    <property type="evidence" value="ECO:0007669"/>
    <property type="project" value="UniProtKB-SubCell"/>
</dbReference>
<evidence type="ECO:0000256" key="9">
    <source>
        <dbReference type="ARBA" id="ARBA00045912"/>
    </source>
</evidence>
<dbReference type="AlphaFoldDB" id="A0A316VBH1"/>
<dbReference type="Proteomes" id="UP000245771">
    <property type="component" value="Unassembled WGS sequence"/>
</dbReference>
<reference evidence="11 12" key="1">
    <citation type="journal article" date="2018" name="Mol. Biol. Evol.">
        <title>Broad Genomic Sampling Reveals a Smut Pathogenic Ancestry of the Fungal Clade Ustilaginomycotina.</title>
        <authorList>
            <person name="Kijpornyongpan T."/>
            <person name="Mondo S.J."/>
            <person name="Barry K."/>
            <person name="Sandor L."/>
            <person name="Lee J."/>
            <person name="Lipzen A."/>
            <person name="Pangilinan J."/>
            <person name="LaButti K."/>
            <person name="Hainaut M."/>
            <person name="Henrissat B."/>
            <person name="Grigoriev I.V."/>
            <person name="Spatafora J.W."/>
            <person name="Aime M.C."/>
        </authorList>
    </citation>
    <scope>NUCLEOTIDE SEQUENCE [LARGE SCALE GENOMIC DNA]</scope>
    <source>
        <strain evidence="11 12">MCA 3882</strain>
    </source>
</reference>
<dbReference type="PANTHER" id="PTHR13117:SF5">
    <property type="entry name" value="PROTEIN RFT1 HOMOLOG"/>
    <property type="match status" value="1"/>
</dbReference>
<feature type="transmembrane region" description="Helical" evidence="10">
    <location>
        <begin position="404"/>
        <end position="421"/>
    </location>
</feature>
<dbReference type="OrthoDB" id="9979195at2759"/>
<feature type="transmembrane region" description="Helical" evidence="10">
    <location>
        <begin position="190"/>
        <end position="210"/>
    </location>
</feature>
<dbReference type="STRING" id="1280837.A0A316VBH1"/>
<evidence type="ECO:0000256" key="10">
    <source>
        <dbReference type="RuleBase" id="RU365067"/>
    </source>
</evidence>
<evidence type="ECO:0000256" key="8">
    <source>
        <dbReference type="ARBA" id="ARBA00044793"/>
    </source>
</evidence>
<evidence type="ECO:0000313" key="12">
    <source>
        <dbReference type="Proteomes" id="UP000245771"/>
    </source>
</evidence>
<keyword evidence="4 10" id="KW-0812">Transmembrane</keyword>
<feature type="transmembrane region" description="Helical" evidence="10">
    <location>
        <begin position="120"/>
        <end position="142"/>
    </location>
</feature>
<dbReference type="EMBL" id="KZ819604">
    <property type="protein sequence ID" value="PWN33583.1"/>
    <property type="molecule type" value="Genomic_DNA"/>
</dbReference>
<evidence type="ECO:0000256" key="7">
    <source>
        <dbReference type="ARBA" id="ARBA00023136"/>
    </source>
</evidence>
<evidence type="ECO:0000313" key="11">
    <source>
        <dbReference type="EMBL" id="PWN33583.1"/>
    </source>
</evidence>
<dbReference type="GO" id="GO:0006488">
    <property type="term" value="P:dolichol-linked oligosaccharide biosynthetic process"/>
    <property type="evidence" value="ECO:0007669"/>
    <property type="project" value="InterPro"/>
</dbReference>
<feature type="non-terminal residue" evidence="11">
    <location>
        <position position="1"/>
    </location>
</feature>
<comment type="similarity">
    <text evidence="3 10">Belongs to the RFT1 family.</text>
</comment>
<evidence type="ECO:0000256" key="6">
    <source>
        <dbReference type="ARBA" id="ARBA00022989"/>
    </source>
</evidence>
<organism evidence="11 12">
    <name type="scientific">Meira miltonrushii</name>
    <dbReference type="NCBI Taxonomy" id="1280837"/>
    <lineage>
        <taxon>Eukaryota</taxon>
        <taxon>Fungi</taxon>
        <taxon>Dikarya</taxon>
        <taxon>Basidiomycota</taxon>
        <taxon>Ustilaginomycotina</taxon>
        <taxon>Exobasidiomycetes</taxon>
        <taxon>Exobasidiales</taxon>
        <taxon>Brachybasidiaceae</taxon>
        <taxon>Meira</taxon>
    </lineage>
</organism>
<dbReference type="Pfam" id="PF04506">
    <property type="entry name" value="Rft-1"/>
    <property type="match status" value="1"/>
</dbReference>
<dbReference type="InterPro" id="IPR007594">
    <property type="entry name" value="RFT1"/>
</dbReference>
<keyword evidence="5 10" id="KW-0256">Endoplasmic reticulum</keyword>
<name>A0A316VBH1_9BASI</name>
<gene>
    <name evidence="11" type="ORF">FA14DRAFT_110462</name>
</gene>
<feature type="transmembrane region" description="Helical" evidence="10">
    <location>
        <begin position="330"/>
        <end position="358"/>
    </location>
</feature>
<accession>A0A316VBH1</accession>
<evidence type="ECO:0000256" key="5">
    <source>
        <dbReference type="ARBA" id="ARBA00022824"/>
    </source>
</evidence>
<comment type="function">
    <text evidence="9 10">Intramembrane glycolipid transporter that operates in the biosynthetic pathway of dolichol-linked oligosaccharides, the glycan precursors employed in protein asparagine (N)-glycosylation. The sequential addition of sugars to dolichol pyrophosphate produces dolichol-linked oligosaccharides containing fourteen sugars, including two GlcNAcs, nine mannoses and three glucoses. Once assembled, the oligosaccharide is transferred from the lipid to nascent proteins by oligosaccharyltransferases. The assembly of dolichol-linked oligosaccharides begins on the cytosolic side of the endoplasmic reticulum membrane and finishes in its lumen. RFT1 could mediate the translocation of the cytosolically oriented intermediate DolPP-GlcNAc2Man5, produced by ALG11, into the ER lumen where dolichol-linked oligosaccharides assembly continues. However, the intramembrane lipid transporter activity could not be confirmed in vitro.</text>
</comment>
<feature type="transmembrane region" description="Helical" evidence="10">
    <location>
        <begin position="370"/>
        <end position="392"/>
    </location>
</feature>
<keyword evidence="10" id="KW-0813">Transport</keyword>
<keyword evidence="6 10" id="KW-1133">Transmembrane helix</keyword>
<feature type="non-terminal residue" evidence="11">
    <location>
        <position position="422"/>
    </location>
</feature>
<comment type="subcellular location">
    <subcellularLocation>
        <location evidence="1 10">Endoplasmic reticulum membrane</location>
        <topology evidence="1 10">Multi-pass membrane protein</topology>
    </subcellularLocation>
</comment>
<sequence length="422" mass="45425">PQPVAGAGMLIGLQILSRLITVLMAQLQVRLASAEAFGAANIQLELVLGTILTFSREGVRNASSRQSSSRNVDAKNAGREKSLQNIALLPILAGIPISLVVMSIYQNHLAPEQLASHPHFHLSCAIFLAGALLELISEPLYIAALRKVQLGPRIWSEGAGLMAKGASTLLCMIWLQRSSLSDGIDLRHSLLPFGVGQFFYGLAFLIVFTVHSISQSGLGSTVELYLFRFGKQRSSTFDKETLKLSKSMTRQNVVKHVLGEADKFAVARLGSLSDQGAYALASNYGSLIARLLYQPIEESARLTFASNLGSSTSKPSKAAMLYARDMLSNLLSFYSLFAMYLVAFCPPLTTPLLTIIAGKRWALETSAPKILAVYGAAYLPAMGFNGLLEGFLQASASSKQLARYDVVLISASGSFVAFLALL</sequence>
<protein>
    <recommendedName>
        <fullName evidence="8 10">Man(5)GlcNAc(2)-PP-dolichol translocation protein RFT1</fullName>
    </recommendedName>
</protein>
<comment type="pathway">
    <text evidence="2">Protein modification; protein glycosylation.</text>
</comment>
<dbReference type="GO" id="GO:0034203">
    <property type="term" value="P:glycolipid translocation"/>
    <property type="evidence" value="ECO:0007669"/>
    <property type="project" value="TreeGrafter"/>
</dbReference>
<keyword evidence="7 10" id="KW-0472">Membrane</keyword>
<evidence type="ECO:0000256" key="3">
    <source>
        <dbReference type="ARBA" id="ARBA00010288"/>
    </source>
</evidence>
<feature type="transmembrane region" description="Helical" evidence="10">
    <location>
        <begin position="154"/>
        <end position="175"/>
    </location>
</feature>
<evidence type="ECO:0000256" key="2">
    <source>
        <dbReference type="ARBA" id="ARBA00004922"/>
    </source>
</evidence>
<evidence type="ECO:0000256" key="1">
    <source>
        <dbReference type="ARBA" id="ARBA00004477"/>
    </source>
</evidence>
<dbReference type="GeneID" id="37017696"/>